<protein>
    <submittedName>
        <fullName evidence="1">Uncharacterized protein</fullName>
    </submittedName>
</protein>
<name>A0A412N6S8_9BACE</name>
<comment type="caution">
    <text evidence="1">The sequence shown here is derived from an EMBL/GenBank/DDBJ whole genome shotgun (WGS) entry which is preliminary data.</text>
</comment>
<organism evidence="1 2">
    <name type="scientific">Bacteroides clarus</name>
    <dbReference type="NCBI Taxonomy" id="626929"/>
    <lineage>
        <taxon>Bacteria</taxon>
        <taxon>Pseudomonadati</taxon>
        <taxon>Bacteroidota</taxon>
        <taxon>Bacteroidia</taxon>
        <taxon>Bacteroidales</taxon>
        <taxon>Bacteroidaceae</taxon>
        <taxon>Bacteroides</taxon>
    </lineage>
</organism>
<dbReference type="Proteomes" id="UP000285159">
    <property type="component" value="Unassembled WGS sequence"/>
</dbReference>
<dbReference type="EMBL" id="QRWP01000003">
    <property type="protein sequence ID" value="RGT34331.1"/>
    <property type="molecule type" value="Genomic_DNA"/>
</dbReference>
<gene>
    <name evidence="1" type="ORF">DWX38_04925</name>
</gene>
<evidence type="ECO:0000313" key="1">
    <source>
        <dbReference type="EMBL" id="RGT34331.1"/>
    </source>
</evidence>
<evidence type="ECO:0000313" key="2">
    <source>
        <dbReference type="Proteomes" id="UP000285159"/>
    </source>
</evidence>
<proteinExistence type="predicted"/>
<sequence>MLYVPNCRTINMNGIEIKRVIEFSDFFPDESPLDITSVLKTFSRDTLVRMATLLSLQYGNMFFPNNEYTLFSHYSQKHMDFLNKQCSSYFKRIGLPSDGQVVLCTFRTSLELWRNIFAIKIEEFQATIASEDEELTLFKIILALNEKIFKFTHSLEPEKEMSSVEENIFLNSFLTNDCNNYDFQAILQTQIYYFKTLIDYIPKNPVLLKASERLLSQWGISSWKEYFSTILFLAHETEKYRVNNPKGIPVINVEQISKRDQTGYFSPTLIENLSIDENEFIPYDENGNAYQRDNNIDYRIFRSKPFVKLENSSDYVIVNIQLLCERLFNSLFFDFSPLINGKDENIGFFNFNKDFTEKILFRNTMFQCIPEKTYTFPTRDFYNTKEDKDEPDFYARKNGNLLIMECKSIKMNGAIRDKGDYKQMMENLLNKLALKTYNIDPNRQEFKKQQKPIGIGQLVKHIDSIEADTFQWDANIPNDVAYYPILVLEDIRFFQPGLLSILNKNFIEVAKVFPDLELNDIAYRPVMAISINTLFLYDNLIRKRGLTNLIDAFLEKEATIDEYGNYKLLPLADFDAYLRKNSFNKSVIIGKRITDWLKDG</sequence>
<reference evidence="1 2" key="1">
    <citation type="submission" date="2018-08" db="EMBL/GenBank/DDBJ databases">
        <title>A genome reference for cultivated species of the human gut microbiota.</title>
        <authorList>
            <person name="Zou Y."/>
            <person name="Xue W."/>
            <person name="Luo G."/>
        </authorList>
    </citation>
    <scope>NUCLEOTIDE SEQUENCE [LARGE SCALE GENOMIC DNA]</scope>
    <source>
        <strain evidence="1 2">AF19-1AC</strain>
    </source>
</reference>
<accession>A0A412N6S8</accession>
<dbReference type="AlphaFoldDB" id="A0A412N6S8"/>